<dbReference type="InterPro" id="IPR015943">
    <property type="entry name" value="WD40/YVTN_repeat-like_dom_sf"/>
</dbReference>
<evidence type="ECO:0000313" key="5">
    <source>
        <dbReference type="Proteomes" id="UP000184212"/>
    </source>
</evidence>
<keyword evidence="4" id="KW-0413">Isomerase</keyword>
<dbReference type="InterPro" id="IPR003961">
    <property type="entry name" value="FN3_dom"/>
</dbReference>
<dbReference type="InterPro" id="IPR050282">
    <property type="entry name" value="Cycloisomerase_2"/>
</dbReference>
<dbReference type="Gene3D" id="2.130.10.10">
    <property type="entry name" value="YVTN repeat-like/Quinoprotein amine dehydrogenase"/>
    <property type="match status" value="4"/>
</dbReference>
<dbReference type="GO" id="GO:0005829">
    <property type="term" value="C:cytosol"/>
    <property type="evidence" value="ECO:0007669"/>
    <property type="project" value="TreeGrafter"/>
</dbReference>
<dbReference type="InterPro" id="IPR011044">
    <property type="entry name" value="Quino_amine_DH_bsu"/>
</dbReference>
<gene>
    <name evidence="4" type="ORF">SAMN04488109_0213</name>
</gene>
<evidence type="ECO:0000259" key="3">
    <source>
        <dbReference type="PROSITE" id="PS50853"/>
    </source>
</evidence>
<dbReference type="STRING" id="947013.SAMN04488109_0213"/>
<proteinExistence type="inferred from homology"/>
<dbReference type="SUPFAM" id="SSF69322">
    <property type="entry name" value="Tricorn protease domain 2"/>
    <property type="match status" value="1"/>
</dbReference>
<feature type="domain" description="Fibronectin type-III" evidence="3">
    <location>
        <begin position="759"/>
        <end position="855"/>
    </location>
</feature>
<dbReference type="PANTHER" id="PTHR30344">
    <property type="entry name" value="6-PHOSPHOGLUCONOLACTONASE-RELATED"/>
    <property type="match status" value="1"/>
</dbReference>
<protein>
    <submittedName>
        <fullName evidence="4">6-phosphogluconolactonase, cycloisomerase 2 family</fullName>
    </submittedName>
</protein>
<keyword evidence="2" id="KW-0313">Glucose metabolism</keyword>
<dbReference type="GO" id="GO:0016853">
    <property type="term" value="F:isomerase activity"/>
    <property type="evidence" value="ECO:0007669"/>
    <property type="project" value="UniProtKB-KW"/>
</dbReference>
<dbReference type="AlphaFoldDB" id="A0A1M5JPT9"/>
<dbReference type="OrthoDB" id="5726170at2"/>
<dbReference type="RefSeq" id="WP_073130087.1">
    <property type="nucleotide sequence ID" value="NZ_FQWQ01000001.1"/>
</dbReference>
<sequence length="1053" mass="114572">MTFHFLAHWLRVALGVIPAMSRRCSFFAAHSGQSKIKALLVFALLGIAFLPATAQFLKFKYVNRGMQEGFEYVNALWISPDNKFAYTSSDAGLGVFDYNATTGAMVVNEIHYLEMYGFKEPTGIGNFVFSQDGRFVYASGETSTYMFIFTRDAVTGKLTYAGNFSATTKMYGGAPNMSISPDDKFLYLQQGAYVDIYKRNTVDGTVTQTAHVYTQGGGLYISNDGNYLYQASRYMHVYQRDQNTGGLTLVQQQPVSPALLGSGGMAVTPDEKYIFLGSSPSGIHRFQRNAANGFLTYLGTFSYPTPENKNNPTGPSSVMALDINPAGTRLYASAKGNGNVTSYAIGADGSLTLLDRKNSNRYFNGPFGLSLSNDGKFIYEFGSAEGDLTVKYFTENVNSKLDSVGLFRLGQSLHRGLTAMSSTAMSKDGQYVYTAGSSSIPLNSNERYFTSFRSGLSSGGVMEEINRVTFDSFGGTNITWVNEMAVSPDNKYLYANAGMSLLVFTLDASGAMQYQSQIQLAQAPRRMSLSADGKFLYVTADDNSLRTYSCGATGDLTLINSLTANIGAGVTDWLPVAIVQSPDSRFLTAVNEIDGYIFLVTFQRDATTGLLQFLRVTNLPTHYGYNGNLSFSLNDKTKMLYIVNKNNKDLHSYAWDPTTGAIGARVCSVNAVIDIQNSSVTPSGSYLILNSRYESEFYELRADGGIAYMGIQEKVGGASWSSGGTSELETFMLPANSNMVYACRSFDGIWIYQYEDKFPPATPQKVTATGGDKKITVSWEPAVTPGATYHVYRSTTDPYTASLATEIAQTTATTYVDTGTPVGVVAYYWVTATVSGSTSMFSLSAKAAAIDLPPAAPQNVTLQTGDKFLKVSWATNGESDLKNYTVYRGFINDPSSSGILATTTSTSYTDLTVDYDKVYYYWIVANDSQSASAKSLGVSGKAADGPPAVPSGINLATADKYITLTWNANSETDLAGYRIYKNTMPNAGTAVLYSSPTTTLLRRRPSGLWKGVLLLATGCRQNRPSKSLKSGLQRFARRFDPGHTYGARSYHRR</sequence>
<dbReference type="GO" id="GO:0017057">
    <property type="term" value="F:6-phosphogluconolactonase activity"/>
    <property type="evidence" value="ECO:0007669"/>
    <property type="project" value="TreeGrafter"/>
</dbReference>
<dbReference type="InterPro" id="IPR019405">
    <property type="entry name" value="Lactonase_7-beta_prop"/>
</dbReference>
<dbReference type="Pfam" id="PF10282">
    <property type="entry name" value="Lactonase"/>
    <property type="match status" value="2"/>
</dbReference>
<dbReference type="Proteomes" id="UP000184212">
    <property type="component" value="Unassembled WGS sequence"/>
</dbReference>
<dbReference type="InterPro" id="IPR013783">
    <property type="entry name" value="Ig-like_fold"/>
</dbReference>
<evidence type="ECO:0000313" key="4">
    <source>
        <dbReference type="EMBL" id="SHG42574.1"/>
    </source>
</evidence>
<dbReference type="PANTHER" id="PTHR30344:SF1">
    <property type="entry name" value="6-PHOSPHOGLUCONOLACTONASE"/>
    <property type="match status" value="1"/>
</dbReference>
<dbReference type="EMBL" id="FQWQ01000001">
    <property type="protein sequence ID" value="SHG42574.1"/>
    <property type="molecule type" value="Genomic_DNA"/>
</dbReference>
<dbReference type="InterPro" id="IPR036116">
    <property type="entry name" value="FN3_sf"/>
</dbReference>
<keyword evidence="2" id="KW-0119">Carbohydrate metabolism</keyword>
<evidence type="ECO:0000256" key="2">
    <source>
        <dbReference type="ARBA" id="ARBA00022526"/>
    </source>
</evidence>
<reference evidence="4 5" key="1">
    <citation type="submission" date="2016-11" db="EMBL/GenBank/DDBJ databases">
        <authorList>
            <person name="Jaros S."/>
            <person name="Januszkiewicz K."/>
            <person name="Wedrychowicz H."/>
        </authorList>
    </citation>
    <scope>NUCLEOTIDE SEQUENCE [LARGE SCALE GENOMIC DNA]</scope>
    <source>
        <strain evidence="4 5">DSM 24574</strain>
    </source>
</reference>
<dbReference type="PROSITE" id="PS50853">
    <property type="entry name" value="FN3"/>
    <property type="match status" value="1"/>
</dbReference>
<name>A0A1M5JPT9_9BACT</name>
<comment type="similarity">
    <text evidence="1">Belongs to the cycloisomerase 2 family.</text>
</comment>
<dbReference type="SUPFAM" id="SSF50969">
    <property type="entry name" value="YVTN repeat-like/Quinoprotein amine dehydrogenase"/>
    <property type="match status" value="2"/>
</dbReference>
<dbReference type="Gene3D" id="2.60.40.10">
    <property type="entry name" value="Immunoglobulins"/>
    <property type="match status" value="3"/>
</dbReference>
<evidence type="ECO:0000256" key="1">
    <source>
        <dbReference type="ARBA" id="ARBA00005564"/>
    </source>
</evidence>
<keyword evidence="5" id="KW-1185">Reference proteome</keyword>
<accession>A0A1M5JPT9</accession>
<organism evidence="4 5">
    <name type="scientific">Chryseolinea serpens</name>
    <dbReference type="NCBI Taxonomy" id="947013"/>
    <lineage>
        <taxon>Bacteria</taxon>
        <taxon>Pseudomonadati</taxon>
        <taxon>Bacteroidota</taxon>
        <taxon>Cytophagia</taxon>
        <taxon>Cytophagales</taxon>
        <taxon>Fulvivirgaceae</taxon>
        <taxon>Chryseolinea</taxon>
    </lineage>
</organism>
<dbReference type="GO" id="GO:0006006">
    <property type="term" value="P:glucose metabolic process"/>
    <property type="evidence" value="ECO:0007669"/>
    <property type="project" value="UniProtKB-KW"/>
</dbReference>
<dbReference type="SUPFAM" id="SSF49265">
    <property type="entry name" value="Fibronectin type III"/>
    <property type="match status" value="1"/>
</dbReference>